<dbReference type="EMBL" id="CAJVPU010011266">
    <property type="protein sequence ID" value="CAG8613119.1"/>
    <property type="molecule type" value="Genomic_DNA"/>
</dbReference>
<protein>
    <submittedName>
        <fullName evidence="1">13314_t:CDS:1</fullName>
    </submittedName>
</protein>
<gene>
    <name evidence="1" type="ORF">DHETER_LOCUS7713</name>
</gene>
<accession>A0ACA9MVZ8</accession>
<dbReference type="Proteomes" id="UP000789702">
    <property type="component" value="Unassembled WGS sequence"/>
</dbReference>
<organism evidence="1 2">
    <name type="scientific">Dentiscutata heterogama</name>
    <dbReference type="NCBI Taxonomy" id="1316150"/>
    <lineage>
        <taxon>Eukaryota</taxon>
        <taxon>Fungi</taxon>
        <taxon>Fungi incertae sedis</taxon>
        <taxon>Mucoromycota</taxon>
        <taxon>Glomeromycotina</taxon>
        <taxon>Glomeromycetes</taxon>
        <taxon>Diversisporales</taxon>
        <taxon>Gigasporaceae</taxon>
        <taxon>Dentiscutata</taxon>
    </lineage>
</organism>
<name>A0ACA9MVZ8_9GLOM</name>
<evidence type="ECO:0000313" key="2">
    <source>
        <dbReference type="Proteomes" id="UP000789702"/>
    </source>
</evidence>
<comment type="caution">
    <text evidence="1">The sequence shown here is derived from an EMBL/GenBank/DDBJ whole genome shotgun (WGS) entry which is preliminary data.</text>
</comment>
<reference evidence="1" key="1">
    <citation type="submission" date="2021-06" db="EMBL/GenBank/DDBJ databases">
        <authorList>
            <person name="Kallberg Y."/>
            <person name="Tangrot J."/>
            <person name="Rosling A."/>
        </authorList>
    </citation>
    <scope>NUCLEOTIDE SEQUENCE</scope>
    <source>
        <strain evidence="1">IL203A</strain>
    </source>
</reference>
<proteinExistence type="predicted"/>
<evidence type="ECO:0000313" key="1">
    <source>
        <dbReference type="EMBL" id="CAG8613119.1"/>
    </source>
</evidence>
<sequence length="280" mass="32927">MENHHSIHYPNSSKSLDYDNFEQTDKEYFHDFDESGFDINNYSNNIDHAKELNSNPENDEINLTSDILQEITYYQLFEHRKFVIYVAQCCGISQDPTTRNYLMIMNYFKGGSLRQYLNNNYDKLSLKDKLGLLYTMTNGLTYIHIHGLIHKDFHPGNLLIKYSRNLGDICNGLRPNLDIVNIPQLLKSLLIKCWDGNPLLRPKADELQDYFKMWYNDSDPVFQQQYQQIKATEESSTYNNLTYQTHPQAIYTSRLLDIDSKEAYLYIPEKLSEHDINSSE</sequence>
<keyword evidence="2" id="KW-1185">Reference proteome</keyword>